<gene>
    <name evidence="2" type="ORF">K466DRAFT_281133</name>
</gene>
<dbReference type="EMBL" id="ML211436">
    <property type="protein sequence ID" value="TFK82936.1"/>
    <property type="molecule type" value="Genomic_DNA"/>
</dbReference>
<feature type="compositionally biased region" description="Polar residues" evidence="1">
    <location>
        <begin position="32"/>
        <end position="46"/>
    </location>
</feature>
<evidence type="ECO:0000256" key="1">
    <source>
        <dbReference type="SAM" id="MobiDB-lite"/>
    </source>
</evidence>
<reference evidence="2 3" key="1">
    <citation type="journal article" date="2019" name="Nat. Ecol. Evol.">
        <title>Megaphylogeny resolves global patterns of mushroom evolution.</title>
        <authorList>
            <person name="Varga T."/>
            <person name="Krizsan K."/>
            <person name="Foldi C."/>
            <person name="Dima B."/>
            <person name="Sanchez-Garcia M."/>
            <person name="Sanchez-Ramirez S."/>
            <person name="Szollosi G.J."/>
            <person name="Szarkandi J.G."/>
            <person name="Papp V."/>
            <person name="Albert L."/>
            <person name="Andreopoulos W."/>
            <person name="Angelini C."/>
            <person name="Antonin V."/>
            <person name="Barry K.W."/>
            <person name="Bougher N.L."/>
            <person name="Buchanan P."/>
            <person name="Buyck B."/>
            <person name="Bense V."/>
            <person name="Catcheside P."/>
            <person name="Chovatia M."/>
            <person name="Cooper J."/>
            <person name="Damon W."/>
            <person name="Desjardin D."/>
            <person name="Finy P."/>
            <person name="Geml J."/>
            <person name="Haridas S."/>
            <person name="Hughes K."/>
            <person name="Justo A."/>
            <person name="Karasinski D."/>
            <person name="Kautmanova I."/>
            <person name="Kiss B."/>
            <person name="Kocsube S."/>
            <person name="Kotiranta H."/>
            <person name="LaButti K.M."/>
            <person name="Lechner B.E."/>
            <person name="Liimatainen K."/>
            <person name="Lipzen A."/>
            <person name="Lukacs Z."/>
            <person name="Mihaltcheva S."/>
            <person name="Morgado L.N."/>
            <person name="Niskanen T."/>
            <person name="Noordeloos M.E."/>
            <person name="Ohm R.A."/>
            <person name="Ortiz-Santana B."/>
            <person name="Ovrebo C."/>
            <person name="Racz N."/>
            <person name="Riley R."/>
            <person name="Savchenko A."/>
            <person name="Shiryaev A."/>
            <person name="Soop K."/>
            <person name="Spirin V."/>
            <person name="Szebenyi C."/>
            <person name="Tomsovsky M."/>
            <person name="Tulloss R.E."/>
            <person name="Uehling J."/>
            <person name="Grigoriev I.V."/>
            <person name="Vagvolgyi C."/>
            <person name="Papp T."/>
            <person name="Martin F.M."/>
            <person name="Miettinen O."/>
            <person name="Hibbett D.S."/>
            <person name="Nagy L.G."/>
        </authorList>
    </citation>
    <scope>NUCLEOTIDE SEQUENCE [LARGE SCALE GENOMIC DNA]</scope>
    <source>
        <strain evidence="2 3">HHB13444</strain>
    </source>
</reference>
<name>A0A5C3NZT0_9APHY</name>
<accession>A0A5C3NZT0</accession>
<dbReference type="AlphaFoldDB" id="A0A5C3NZT0"/>
<dbReference type="InParanoid" id="A0A5C3NZT0"/>
<proteinExistence type="predicted"/>
<protein>
    <submittedName>
        <fullName evidence="2">Uncharacterized protein</fullName>
    </submittedName>
</protein>
<evidence type="ECO:0000313" key="2">
    <source>
        <dbReference type="EMBL" id="TFK82936.1"/>
    </source>
</evidence>
<evidence type="ECO:0000313" key="3">
    <source>
        <dbReference type="Proteomes" id="UP000308197"/>
    </source>
</evidence>
<organism evidence="2 3">
    <name type="scientific">Polyporus arcularius HHB13444</name>
    <dbReference type="NCBI Taxonomy" id="1314778"/>
    <lineage>
        <taxon>Eukaryota</taxon>
        <taxon>Fungi</taxon>
        <taxon>Dikarya</taxon>
        <taxon>Basidiomycota</taxon>
        <taxon>Agaricomycotina</taxon>
        <taxon>Agaricomycetes</taxon>
        <taxon>Polyporales</taxon>
        <taxon>Polyporaceae</taxon>
        <taxon>Polyporus</taxon>
    </lineage>
</organism>
<sequence length="210" mass="23317">MTIGRAGFARINTAGKVSVTSRRTLDTRQRTLETGQQTADSGQTSHVPRPTRSRPAKFVTGPCNCRRQSWMAGCRVCGASTPRLVWSRLDRYKVYGLWDVGYGIWDGARNLCRPHSSHSSQCARHTFMPQSQSQSQSKSMSKSMRCLELWLWLWSAPDACNEPHPDCHTAATGYQAPGYQAPGSRRPSTSGRCTVRGGRGMPDGDGRRRL</sequence>
<keyword evidence="3" id="KW-1185">Reference proteome</keyword>
<feature type="region of interest" description="Disordered" evidence="1">
    <location>
        <begin position="177"/>
        <end position="210"/>
    </location>
</feature>
<dbReference type="Proteomes" id="UP000308197">
    <property type="component" value="Unassembled WGS sequence"/>
</dbReference>
<feature type="region of interest" description="Disordered" evidence="1">
    <location>
        <begin position="19"/>
        <end position="58"/>
    </location>
</feature>